<dbReference type="OrthoDB" id="9811589at2"/>
<keyword evidence="4" id="KW-1185">Reference proteome</keyword>
<name>A0A6N4SN06_CYTH3</name>
<evidence type="ECO:0000256" key="1">
    <source>
        <dbReference type="ARBA" id="ARBA00022679"/>
    </source>
</evidence>
<dbReference type="InterPro" id="IPR041698">
    <property type="entry name" value="Methyltransf_25"/>
</dbReference>
<sequence>MPQLQKEWFDTWFDTPYYHILYSNRDESEAEVFLTNLMNHMAVPKGASILDLPCGKGRHTLFLAEKGYTLTGADLSVASIALAQSHAPAGVTFLVHDLRKPAWNESFDYVLNLFTSFGYFETEAEDRAAFTTLSKALKSGGSLVIDFMNVTRAVNLLKEEETKVMEGIEFQLKRYVKDGYIHKEIRFEADNTPFFFTERVKALTLDDFKEFFTFAGLTLVDTFGSYQLDAYDAAESDRLIMIAKK</sequence>
<dbReference type="InterPro" id="IPR029063">
    <property type="entry name" value="SAM-dependent_MTases_sf"/>
</dbReference>
<evidence type="ECO:0000313" key="3">
    <source>
        <dbReference type="EMBL" id="ABG57664.1"/>
    </source>
</evidence>
<dbReference type="PANTHER" id="PTHR43861">
    <property type="entry name" value="TRANS-ACONITATE 2-METHYLTRANSFERASE-RELATED"/>
    <property type="match status" value="1"/>
</dbReference>
<gene>
    <name evidence="3" type="ordered locus">CHU_0374</name>
</gene>
<dbReference type="RefSeq" id="WP_011583780.1">
    <property type="nucleotide sequence ID" value="NC_008255.1"/>
</dbReference>
<dbReference type="CDD" id="cd02440">
    <property type="entry name" value="AdoMet_MTases"/>
    <property type="match status" value="1"/>
</dbReference>
<dbReference type="KEGG" id="chu:CHU_0374"/>
<organism evidence="3 4">
    <name type="scientific">Cytophaga hutchinsonii (strain ATCC 33406 / DSM 1761 / CIP 103989 / NBRC 15051 / NCIMB 9469 / D465)</name>
    <dbReference type="NCBI Taxonomy" id="269798"/>
    <lineage>
        <taxon>Bacteria</taxon>
        <taxon>Pseudomonadati</taxon>
        <taxon>Bacteroidota</taxon>
        <taxon>Cytophagia</taxon>
        <taxon>Cytophagales</taxon>
        <taxon>Cytophagaceae</taxon>
        <taxon>Cytophaga</taxon>
    </lineage>
</organism>
<dbReference type="SUPFAM" id="SSF53335">
    <property type="entry name" value="S-adenosyl-L-methionine-dependent methyltransferases"/>
    <property type="match status" value="1"/>
</dbReference>
<dbReference type="Gene3D" id="2.20.25.110">
    <property type="entry name" value="S-adenosyl-L-methionine-dependent methyltransferases"/>
    <property type="match status" value="1"/>
</dbReference>
<reference evidence="3 4" key="1">
    <citation type="journal article" date="2007" name="Appl. Environ. Microbiol.">
        <title>Genome sequence of the cellulolytic gliding bacterium Cytophaga hutchinsonii.</title>
        <authorList>
            <person name="Xie G."/>
            <person name="Bruce D.C."/>
            <person name="Challacombe J.F."/>
            <person name="Chertkov O."/>
            <person name="Detter J.C."/>
            <person name="Gilna P."/>
            <person name="Han C.S."/>
            <person name="Lucas S."/>
            <person name="Misra M."/>
            <person name="Myers G.L."/>
            <person name="Richardson P."/>
            <person name="Tapia R."/>
            <person name="Thayer N."/>
            <person name="Thompson L.S."/>
            <person name="Brettin T.S."/>
            <person name="Henrissat B."/>
            <person name="Wilson D.B."/>
            <person name="McBride M.J."/>
        </authorList>
    </citation>
    <scope>NUCLEOTIDE SEQUENCE [LARGE SCALE GENOMIC DNA]</scope>
    <source>
        <strain evidence="4">ATCC 33406 / DSM 1761 / CIP 103989 / NBRC 15051 / NCIMB 9469 / D465</strain>
    </source>
</reference>
<dbReference type="EMBL" id="CP000383">
    <property type="protein sequence ID" value="ABG57664.1"/>
    <property type="molecule type" value="Genomic_DNA"/>
</dbReference>
<protein>
    <submittedName>
        <fullName evidence="3">Methyltransferase</fullName>
        <ecNumber evidence="3">2.1.1.-</ecNumber>
    </submittedName>
</protein>
<feature type="domain" description="Methyltransferase" evidence="2">
    <location>
        <begin position="49"/>
        <end position="141"/>
    </location>
</feature>
<accession>A0A6N4SN06</accession>
<dbReference type="Proteomes" id="UP000001822">
    <property type="component" value="Chromosome"/>
</dbReference>
<dbReference type="EC" id="2.1.1.-" evidence="3"/>
<dbReference type="GO" id="GO:0032259">
    <property type="term" value="P:methylation"/>
    <property type="evidence" value="ECO:0007669"/>
    <property type="project" value="UniProtKB-KW"/>
</dbReference>
<evidence type="ECO:0000259" key="2">
    <source>
        <dbReference type="Pfam" id="PF13649"/>
    </source>
</evidence>
<dbReference type="AlphaFoldDB" id="A0A6N4SN06"/>
<dbReference type="GO" id="GO:0008168">
    <property type="term" value="F:methyltransferase activity"/>
    <property type="evidence" value="ECO:0007669"/>
    <property type="project" value="UniProtKB-KW"/>
</dbReference>
<keyword evidence="3" id="KW-0489">Methyltransferase</keyword>
<proteinExistence type="predicted"/>
<evidence type="ECO:0000313" key="4">
    <source>
        <dbReference type="Proteomes" id="UP000001822"/>
    </source>
</evidence>
<keyword evidence="1 3" id="KW-0808">Transferase</keyword>
<dbReference type="Pfam" id="PF13649">
    <property type="entry name" value="Methyltransf_25"/>
    <property type="match status" value="1"/>
</dbReference>
<dbReference type="Gene3D" id="3.40.50.150">
    <property type="entry name" value="Vaccinia Virus protein VP39"/>
    <property type="match status" value="1"/>
</dbReference>